<gene>
    <name evidence="1" type="ORF">AQUCO_00800222v1</name>
</gene>
<evidence type="ECO:0000313" key="2">
    <source>
        <dbReference type="Proteomes" id="UP000230069"/>
    </source>
</evidence>
<proteinExistence type="predicted"/>
<sequence length="89" mass="10612">MEMPLFIQWDSKDLFDDEFHSFHNGERDIRIQWEYRESNSCADFLATSALKKVDEGNLLLQPIRVLNWPELSYPLSFCYCLVVLYFISL</sequence>
<name>A0A2G5EHZ7_AQUCA</name>
<dbReference type="InParanoid" id="A0A2G5EHZ7"/>
<reference evidence="1 2" key="1">
    <citation type="submission" date="2017-09" db="EMBL/GenBank/DDBJ databases">
        <title>WGS assembly of Aquilegia coerulea Goldsmith.</title>
        <authorList>
            <person name="Hodges S."/>
            <person name="Kramer E."/>
            <person name="Nordborg M."/>
            <person name="Tomkins J."/>
            <person name="Borevitz J."/>
            <person name="Derieg N."/>
            <person name="Yan J."/>
            <person name="Mihaltcheva S."/>
            <person name="Hayes R.D."/>
            <person name="Rokhsar D."/>
        </authorList>
    </citation>
    <scope>NUCLEOTIDE SEQUENCE [LARGE SCALE GENOMIC DNA]</scope>
    <source>
        <strain evidence="2">cv. Goldsmith</strain>
    </source>
</reference>
<dbReference type="AlphaFoldDB" id="A0A2G5EHZ7"/>
<accession>A0A2G5EHZ7</accession>
<evidence type="ECO:0000313" key="1">
    <source>
        <dbReference type="EMBL" id="PIA55330.1"/>
    </source>
</evidence>
<dbReference type="Proteomes" id="UP000230069">
    <property type="component" value="Unassembled WGS sequence"/>
</dbReference>
<protein>
    <submittedName>
        <fullName evidence="1">Uncharacterized protein</fullName>
    </submittedName>
</protein>
<dbReference type="EMBL" id="KZ305025">
    <property type="protein sequence ID" value="PIA55330.1"/>
    <property type="molecule type" value="Genomic_DNA"/>
</dbReference>
<organism evidence="1 2">
    <name type="scientific">Aquilegia coerulea</name>
    <name type="common">Rocky mountain columbine</name>
    <dbReference type="NCBI Taxonomy" id="218851"/>
    <lineage>
        <taxon>Eukaryota</taxon>
        <taxon>Viridiplantae</taxon>
        <taxon>Streptophyta</taxon>
        <taxon>Embryophyta</taxon>
        <taxon>Tracheophyta</taxon>
        <taxon>Spermatophyta</taxon>
        <taxon>Magnoliopsida</taxon>
        <taxon>Ranunculales</taxon>
        <taxon>Ranunculaceae</taxon>
        <taxon>Thalictroideae</taxon>
        <taxon>Aquilegia</taxon>
    </lineage>
</organism>
<keyword evidence="2" id="KW-1185">Reference proteome</keyword>